<dbReference type="EMBL" id="AHMH02000012">
    <property type="protein sequence ID" value="EMN02535.1"/>
    <property type="molecule type" value="Genomic_DNA"/>
</dbReference>
<accession>A0ABN0J695</accession>
<keyword evidence="3" id="KW-1185">Reference proteome</keyword>
<evidence type="ECO:0000313" key="2">
    <source>
        <dbReference type="EMBL" id="EMN02535.1"/>
    </source>
</evidence>
<keyword evidence="1" id="KW-1133">Transmembrane helix</keyword>
<sequence>MRFENERKIRINNSIFRIFIFFLFIIYPKICLIFILSNLIIPFLSLLMTNMNVFNLYPEDRFLPKLKTL</sequence>
<keyword evidence="1" id="KW-0812">Transmembrane</keyword>
<keyword evidence="1" id="KW-0472">Membrane</keyword>
<gene>
    <name evidence="2" type="ORF">LEP1GSC035_2519</name>
</gene>
<protein>
    <submittedName>
        <fullName evidence="2">Uncharacterized protein</fullName>
    </submittedName>
</protein>
<evidence type="ECO:0000313" key="3">
    <source>
        <dbReference type="Proteomes" id="UP000012099"/>
    </source>
</evidence>
<evidence type="ECO:0000256" key="1">
    <source>
        <dbReference type="SAM" id="Phobius"/>
    </source>
</evidence>
<comment type="caution">
    <text evidence="2">The sequence shown here is derived from an EMBL/GenBank/DDBJ whole genome shotgun (WGS) entry which is preliminary data.</text>
</comment>
<dbReference type="Proteomes" id="UP000012099">
    <property type="component" value="Unassembled WGS sequence"/>
</dbReference>
<reference evidence="2 3" key="1">
    <citation type="submission" date="2013-01" db="EMBL/GenBank/DDBJ databases">
        <authorList>
            <person name="Harkins D.M."/>
            <person name="Durkin A.S."/>
            <person name="Brinkac L.M."/>
            <person name="Haft D.H."/>
            <person name="Selengut J.D."/>
            <person name="Sanka R."/>
            <person name="DePew J."/>
            <person name="Purushe J."/>
            <person name="Whelen A.C."/>
            <person name="Vinetz J.M."/>
            <person name="Sutton G.G."/>
            <person name="Nierman W.C."/>
            <person name="Fouts D.E."/>
        </authorList>
    </citation>
    <scope>NUCLEOTIDE SEQUENCE [LARGE SCALE GENOMIC DNA]</scope>
    <source>
        <strain evidence="2 3">2007001578</strain>
    </source>
</reference>
<name>A0ABN0J695_9LEPT</name>
<proteinExistence type="predicted"/>
<organism evidence="2 3">
    <name type="scientific">Leptospira noguchii str. 2007001578</name>
    <dbReference type="NCBI Taxonomy" id="1049974"/>
    <lineage>
        <taxon>Bacteria</taxon>
        <taxon>Pseudomonadati</taxon>
        <taxon>Spirochaetota</taxon>
        <taxon>Spirochaetia</taxon>
        <taxon>Leptospirales</taxon>
        <taxon>Leptospiraceae</taxon>
        <taxon>Leptospira</taxon>
    </lineage>
</organism>
<feature type="transmembrane region" description="Helical" evidence="1">
    <location>
        <begin position="21"/>
        <end position="48"/>
    </location>
</feature>